<feature type="signal peptide" evidence="1">
    <location>
        <begin position="1"/>
        <end position="21"/>
    </location>
</feature>
<name>A0A956SEX0_UNCEI</name>
<gene>
    <name evidence="2" type="ORF">KDA27_20100</name>
</gene>
<evidence type="ECO:0000313" key="2">
    <source>
        <dbReference type="EMBL" id="MCA9758107.1"/>
    </source>
</evidence>
<dbReference type="AlphaFoldDB" id="A0A956SEX0"/>
<comment type="caution">
    <text evidence="2">The sequence shown here is derived from an EMBL/GenBank/DDBJ whole genome shotgun (WGS) entry which is preliminary data.</text>
</comment>
<dbReference type="Proteomes" id="UP000739538">
    <property type="component" value="Unassembled WGS sequence"/>
</dbReference>
<protein>
    <submittedName>
        <fullName evidence="2">Uncharacterized protein</fullName>
    </submittedName>
</protein>
<proteinExistence type="predicted"/>
<dbReference type="EMBL" id="JAGQHS010000143">
    <property type="protein sequence ID" value="MCA9758107.1"/>
    <property type="molecule type" value="Genomic_DNA"/>
</dbReference>
<keyword evidence="1" id="KW-0732">Signal</keyword>
<evidence type="ECO:0000313" key="3">
    <source>
        <dbReference type="Proteomes" id="UP000739538"/>
    </source>
</evidence>
<sequence length="372" mass="39519">MKILSMAVLALLLLSAMQARGAVPEMVNYQGFLRNDDGTPVDGTVDMRFSVFTQQTGGSLIWTEVHQNVSVDEGLFLVLLGTTTPLTETMFSGAERWLETSLSGETPFARRQFLSTPYAFHASVADVALSGGEGDDDWTISGSNVYKTTGKVGIGTSSFGGQLLYVASDVVLGGGVNATADGEVEWISLEGESANWVLGVQNETTEAASDFYIGLDPNIEDGVFHIERDGDVGIGTTSPQSRLTVAGDVDADSFEATAPLGSSTQPAEGGVYSDNVVYAWAKIRSDGVILDSFGVSSVNHFSTGDYDVILERELPAGICATVTPWAVNDPVLASASTSSDRVTVKTRLFIPGNHNFSLFDYGFYVQVVGRPS</sequence>
<organism evidence="2 3">
    <name type="scientific">Eiseniibacteriota bacterium</name>
    <dbReference type="NCBI Taxonomy" id="2212470"/>
    <lineage>
        <taxon>Bacteria</taxon>
        <taxon>Candidatus Eiseniibacteriota</taxon>
    </lineage>
</organism>
<accession>A0A956SEX0</accession>
<feature type="chain" id="PRO_5036730722" evidence="1">
    <location>
        <begin position="22"/>
        <end position="372"/>
    </location>
</feature>
<reference evidence="2" key="2">
    <citation type="journal article" date="2021" name="Microbiome">
        <title>Successional dynamics and alternative stable states in a saline activated sludge microbial community over 9 years.</title>
        <authorList>
            <person name="Wang Y."/>
            <person name="Ye J."/>
            <person name="Ju F."/>
            <person name="Liu L."/>
            <person name="Boyd J.A."/>
            <person name="Deng Y."/>
            <person name="Parks D.H."/>
            <person name="Jiang X."/>
            <person name="Yin X."/>
            <person name="Woodcroft B.J."/>
            <person name="Tyson G.W."/>
            <person name="Hugenholtz P."/>
            <person name="Polz M.F."/>
            <person name="Zhang T."/>
        </authorList>
    </citation>
    <scope>NUCLEOTIDE SEQUENCE</scope>
    <source>
        <strain evidence="2">HKST-UBA02</strain>
    </source>
</reference>
<evidence type="ECO:0000256" key="1">
    <source>
        <dbReference type="SAM" id="SignalP"/>
    </source>
</evidence>
<reference evidence="2" key="1">
    <citation type="submission" date="2020-04" db="EMBL/GenBank/DDBJ databases">
        <authorList>
            <person name="Zhang T."/>
        </authorList>
    </citation>
    <scope>NUCLEOTIDE SEQUENCE</scope>
    <source>
        <strain evidence="2">HKST-UBA02</strain>
    </source>
</reference>